<dbReference type="CDD" id="cd01562">
    <property type="entry name" value="Thr-dehyd"/>
    <property type="match status" value="1"/>
</dbReference>
<evidence type="ECO:0000256" key="3">
    <source>
        <dbReference type="ARBA" id="ARBA00023239"/>
    </source>
</evidence>
<dbReference type="InterPro" id="IPR036052">
    <property type="entry name" value="TrpB-like_PALP_sf"/>
</dbReference>
<name>A0ABR8MI48_9ACTN</name>
<evidence type="ECO:0000313" key="5">
    <source>
        <dbReference type="EMBL" id="MBD3914385.1"/>
    </source>
</evidence>
<dbReference type="NCBIfam" id="NF006094">
    <property type="entry name" value="PRK08246.1"/>
    <property type="match status" value="1"/>
</dbReference>
<proteinExistence type="predicted"/>
<dbReference type="Proteomes" id="UP000649289">
    <property type="component" value="Unassembled WGS sequence"/>
</dbReference>
<dbReference type="PANTHER" id="PTHR48078">
    <property type="entry name" value="THREONINE DEHYDRATASE, MITOCHONDRIAL-RELATED"/>
    <property type="match status" value="1"/>
</dbReference>
<keyword evidence="6" id="KW-1185">Reference proteome</keyword>
<organism evidence="5 6">
    <name type="scientific">Nocardioides hwasunensis</name>
    <dbReference type="NCBI Taxonomy" id="397258"/>
    <lineage>
        <taxon>Bacteria</taxon>
        <taxon>Bacillati</taxon>
        <taxon>Actinomycetota</taxon>
        <taxon>Actinomycetes</taxon>
        <taxon>Propionibacteriales</taxon>
        <taxon>Nocardioidaceae</taxon>
        <taxon>Nocardioides</taxon>
    </lineage>
</organism>
<comment type="caution">
    <text evidence="5">The sequence shown here is derived from an EMBL/GenBank/DDBJ whole genome shotgun (WGS) entry which is preliminary data.</text>
</comment>
<keyword evidence="2" id="KW-0663">Pyridoxal phosphate</keyword>
<gene>
    <name evidence="5" type="ORF">IEZ25_07135</name>
</gene>
<dbReference type="EMBL" id="JACXYY010000003">
    <property type="protein sequence ID" value="MBD3914385.1"/>
    <property type="molecule type" value="Genomic_DNA"/>
</dbReference>
<accession>A0ABR8MI48</accession>
<feature type="domain" description="Tryptophan synthase beta chain-like PALP" evidence="4">
    <location>
        <begin position="19"/>
        <end position="301"/>
    </location>
</feature>
<evidence type="ECO:0000256" key="2">
    <source>
        <dbReference type="ARBA" id="ARBA00022898"/>
    </source>
</evidence>
<protein>
    <submittedName>
        <fullName evidence="5">Threonine/serine dehydratase</fullName>
    </submittedName>
</protein>
<evidence type="ECO:0000256" key="1">
    <source>
        <dbReference type="ARBA" id="ARBA00001933"/>
    </source>
</evidence>
<dbReference type="InterPro" id="IPR001926">
    <property type="entry name" value="TrpB-like_PALP"/>
</dbReference>
<dbReference type="RefSeq" id="WP_191198741.1">
    <property type="nucleotide sequence ID" value="NZ_BAAAPA010000004.1"/>
</dbReference>
<dbReference type="Pfam" id="PF00291">
    <property type="entry name" value="PALP"/>
    <property type="match status" value="1"/>
</dbReference>
<dbReference type="Gene3D" id="3.40.50.1100">
    <property type="match status" value="2"/>
</dbReference>
<dbReference type="InterPro" id="IPR050147">
    <property type="entry name" value="Ser/Thr_Dehydratase"/>
</dbReference>
<comment type="cofactor">
    <cofactor evidence="1">
        <name>pyridoxal 5'-phosphate</name>
        <dbReference type="ChEBI" id="CHEBI:597326"/>
    </cofactor>
</comment>
<sequence>MTLTRDDVLAAQARIDGRVRHTPLLAPATGAPSQVWLKLEHLQHCGVFKTRGAFNRQLAARERGELGEAGVVVASGGNAGLAQAFAARELGIRATVFVPETAPAVKIARIEGYGALVRRSGREYAEAYGAATAFADVQGATFAHAYDQPDVAAGAGTLAEEILDDEPTIDTIVVAVGGGGLYAGIAAAVRGRARVVAVEPVLAPTLHRAIAAGRPVDVEVSGVAADSLGARRIGDLAFEAALADAPVSVLVDEDDIVAARQRLWDDFRVASEHGAATTYAALLSGAYVPSSGERVAVVVCGANTDPATLI</sequence>
<keyword evidence="3" id="KW-0456">Lyase</keyword>
<dbReference type="PANTHER" id="PTHR48078:SF6">
    <property type="entry name" value="L-THREONINE DEHYDRATASE CATABOLIC TDCB"/>
    <property type="match status" value="1"/>
</dbReference>
<reference evidence="5 6" key="1">
    <citation type="submission" date="2020-09" db="EMBL/GenBank/DDBJ databases">
        <title>novel species in genus Nocardioides.</title>
        <authorList>
            <person name="Zhang G."/>
        </authorList>
    </citation>
    <scope>NUCLEOTIDE SEQUENCE [LARGE SCALE GENOMIC DNA]</scope>
    <source>
        <strain evidence="5 6">19197</strain>
    </source>
</reference>
<evidence type="ECO:0000259" key="4">
    <source>
        <dbReference type="Pfam" id="PF00291"/>
    </source>
</evidence>
<dbReference type="SUPFAM" id="SSF53686">
    <property type="entry name" value="Tryptophan synthase beta subunit-like PLP-dependent enzymes"/>
    <property type="match status" value="1"/>
</dbReference>
<evidence type="ECO:0000313" key="6">
    <source>
        <dbReference type="Proteomes" id="UP000649289"/>
    </source>
</evidence>